<dbReference type="AlphaFoldDB" id="A0AAD8DM84"/>
<sequence length="431" mass="49181">MNNRLVKFLEQNNLLSSSQYGFRSGISTSNAVLDLTNNIVSNLDNKQKVIGVFLDLAKAFDTISVPTLTAKLEKIGIRGIQLALFESYLTARRQCLRIGDWTSDELPISYGVPQGSIIGPTLFLIYINDLCCFTIPNTSIFTYADDTALLFHGDSWEQAFQYAQSGLDMVTNWLTQNLLTLNVEKTKYLTFSLSTAGKPPSSSYSLIAHSCSSHPQKVCNCPSLSRNNCIKYLGVHIDDCLSFETHIDTLTSRLRRLIYIFKSLRHVADTGVVRLVYLALGQSLIQYCILAWGGATKTHMLKLERAQRALLKVGWQLPYRFPTTDLYKKCTVLSVRKLFVLNLLLTKHAQTPYEPSKFSSQRRKHTVCPYFRTQCRSSQRSYLFLGSYVYNHVNKLLNIYHMRKSKCKKVITKWLLQLDYTEIEKLLSINR</sequence>
<protein>
    <recommendedName>
        <fullName evidence="1">Reverse transcriptase domain-containing protein</fullName>
    </recommendedName>
</protein>
<reference evidence="2" key="1">
    <citation type="submission" date="2023-03" db="EMBL/GenBank/DDBJ databases">
        <title>Chromosome-level genomes of two armyworms, Mythimna separata and Mythimna loreyi, provide insights into the biosynthesis and reception of sex pheromones.</title>
        <authorList>
            <person name="Zhao H."/>
        </authorList>
    </citation>
    <scope>NUCLEOTIDE SEQUENCE</scope>
    <source>
        <strain evidence="2">BeijingLab</strain>
        <tissue evidence="2">Pupa</tissue>
    </source>
</reference>
<evidence type="ECO:0000313" key="2">
    <source>
        <dbReference type="EMBL" id="KAJ8709953.1"/>
    </source>
</evidence>
<dbReference type="GO" id="GO:0071897">
    <property type="term" value="P:DNA biosynthetic process"/>
    <property type="evidence" value="ECO:0007669"/>
    <property type="project" value="UniProtKB-ARBA"/>
</dbReference>
<dbReference type="EMBL" id="JARGEI010000023">
    <property type="protein sequence ID" value="KAJ8709953.1"/>
    <property type="molecule type" value="Genomic_DNA"/>
</dbReference>
<proteinExistence type="predicted"/>
<dbReference type="Pfam" id="PF00078">
    <property type="entry name" value="RVT_1"/>
    <property type="match status" value="1"/>
</dbReference>
<comment type="caution">
    <text evidence="2">The sequence shown here is derived from an EMBL/GenBank/DDBJ whole genome shotgun (WGS) entry which is preliminary data.</text>
</comment>
<dbReference type="SUPFAM" id="SSF56672">
    <property type="entry name" value="DNA/RNA polymerases"/>
    <property type="match status" value="1"/>
</dbReference>
<evidence type="ECO:0000259" key="1">
    <source>
        <dbReference type="PROSITE" id="PS50878"/>
    </source>
</evidence>
<dbReference type="InterPro" id="IPR043502">
    <property type="entry name" value="DNA/RNA_pol_sf"/>
</dbReference>
<organism evidence="2 3">
    <name type="scientific">Mythimna separata</name>
    <name type="common">Oriental armyworm</name>
    <name type="synonym">Pseudaletia separata</name>
    <dbReference type="NCBI Taxonomy" id="271217"/>
    <lineage>
        <taxon>Eukaryota</taxon>
        <taxon>Metazoa</taxon>
        <taxon>Ecdysozoa</taxon>
        <taxon>Arthropoda</taxon>
        <taxon>Hexapoda</taxon>
        <taxon>Insecta</taxon>
        <taxon>Pterygota</taxon>
        <taxon>Neoptera</taxon>
        <taxon>Endopterygota</taxon>
        <taxon>Lepidoptera</taxon>
        <taxon>Glossata</taxon>
        <taxon>Ditrysia</taxon>
        <taxon>Noctuoidea</taxon>
        <taxon>Noctuidae</taxon>
        <taxon>Noctuinae</taxon>
        <taxon>Hadenini</taxon>
        <taxon>Mythimna</taxon>
    </lineage>
</organism>
<accession>A0AAD8DM84</accession>
<feature type="domain" description="Reverse transcriptase" evidence="1">
    <location>
        <begin position="1"/>
        <end position="237"/>
    </location>
</feature>
<dbReference type="CDD" id="cd01650">
    <property type="entry name" value="RT_nLTR_like"/>
    <property type="match status" value="1"/>
</dbReference>
<name>A0AAD8DM84_MYTSE</name>
<dbReference type="PROSITE" id="PS50878">
    <property type="entry name" value="RT_POL"/>
    <property type="match status" value="1"/>
</dbReference>
<dbReference type="InterPro" id="IPR000477">
    <property type="entry name" value="RT_dom"/>
</dbReference>
<dbReference type="Proteomes" id="UP001231518">
    <property type="component" value="Chromosome 23"/>
</dbReference>
<dbReference type="PANTHER" id="PTHR33332">
    <property type="entry name" value="REVERSE TRANSCRIPTASE DOMAIN-CONTAINING PROTEIN"/>
    <property type="match status" value="1"/>
</dbReference>
<keyword evidence="3" id="KW-1185">Reference proteome</keyword>
<evidence type="ECO:0000313" key="3">
    <source>
        <dbReference type="Proteomes" id="UP001231518"/>
    </source>
</evidence>
<gene>
    <name evidence="2" type="ORF">PYW07_009319</name>
</gene>